<protein>
    <submittedName>
        <fullName evidence="1">Uncharacterized protein</fullName>
    </submittedName>
</protein>
<reference evidence="1 2" key="1">
    <citation type="journal article" date="2018" name="PLoS Genet.">
        <title>Population sequencing reveals clonal diversity and ancestral inbreeding in the grapevine cultivar Chardonnay.</title>
        <authorList>
            <person name="Roach M.J."/>
            <person name="Johnson D.L."/>
            <person name="Bohlmann J."/>
            <person name="van Vuuren H.J."/>
            <person name="Jones S.J."/>
            <person name="Pretorius I.S."/>
            <person name="Schmidt S.A."/>
            <person name="Borneman A.R."/>
        </authorList>
    </citation>
    <scope>NUCLEOTIDE SEQUENCE [LARGE SCALE GENOMIC DNA]</scope>
    <source>
        <strain evidence="2">cv. Chardonnay</strain>
        <tissue evidence="1">Leaf</tissue>
    </source>
</reference>
<organism evidence="1 2">
    <name type="scientific">Vitis vinifera</name>
    <name type="common">Grape</name>
    <dbReference type="NCBI Taxonomy" id="29760"/>
    <lineage>
        <taxon>Eukaryota</taxon>
        <taxon>Viridiplantae</taxon>
        <taxon>Streptophyta</taxon>
        <taxon>Embryophyta</taxon>
        <taxon>Tracheophyta</taxon>
        <taxon>Spermatophyta</taxon>
        <taxon>Magnoliopsida</taxon>
        <taxon>eudicotyledons</taxon>
        <taxon>Gunneridae</taxon>
        <taxon>Pentapetalae</taxon>
        <taxon>rosids</taxon>
        <taxon>Vitales</taxon>
        <taxon>Vitaceae</taxon>
        <taxon>Viteae</taxon>
        <taxon>Vitis</taxon>
    </lineage>
</organism>
<comment type="caution">
    <text evidence="1">The sequence shown here is derived from an EMBL/GenBank/DDBJ whole genome shotgun (WGS) entry which is preliminary data.</text>
</comment>
<name>A0A438KEG3_VITVI</name>
<proteinExistence type="predicted"/>
<dbReference type="Proteomes" id="UP000288805">
    <property type="component" value="Unassembled WGS sequence"/>
</dbReference>
<accession>A0A438KEG3</accession>
<evidence type="ECO:0000313" key="2">
    <source>
        <dbReference type="Proteomes" id="UP000288805"/>
    </source>
</evidence>
<dbReference type="EMBL" id="QGNW01000008">
    <property type="protein sequence ID" value="RVX19594.1"/>
    <property type="molecule type" value="Genomic_DNA"/>
</dbReference>
<evidence type="ECO:0000313" key="1">
    <source>
        <dbReference type="EMBL" id="RVX19594.1"/>
    </source>
</evidence>
<gene>
    <name evidence="1" type="ORF">CK203_005130</name>
</gene>
<sequence>MPIYFMFVFALPKKVRLRIEQIQRDFLWGGRALERKPHLFGWGLVCLDKNKGGWGGKFGEEQGGWCSKEVRGGYGVGLWKTIRREWIVLSSRMLGSKMCGVPLREGGVGGLEPALL</sequence>
<dbReference type="AlphaFoldDB" id="A0A438KEG3"/>